<feature type="signal peptide" evidence="17">
    <location>
        <begin position="1"/>
        <end position="24"/>
    </location>
</feature>
<dbReference type="InterPro" id="IPR001245">
    <property type="entry name" value="Ser-Thr/Tyr_kinase_cat_dom"/>
</dbReference>
<dbReference type="InterPro" id="IPR000719">
    <property type="entry name" value="Prot_kinase_dom"/>
</dbReference>
<feature type="binding site" evidence="15">
    <location>
        <position position="306"/>
    </location>
    <ligand>
        <name>ATP</name>
        <dbReference type="ChEBI" id="CHEBI:30616"/>
    </ligand>
</feature>
<evidence type="ECO:0000256" key="12">
    <source>
        <dbReference type="ARBA" id="ARBA00022989"/>
    </source>
</evidence>
<evidence type="ECO:0000256" key="14">
    <source>
        <dbReference type="ARBA" id="ARBA00023170"/>
    </source>
</evidence>
<evidence type="ECO:0000256" key="17">
    <source>
        <dbReference type="SAM" id="SignalP"/>
    </source>
</evidence>
<evidence type="ECO:0000256" key="7">
    <source>
        <dbReference type="ARBA" id="ARBA00022729"/>
    </source>
</evidence>
<dbReference type="EC" id="2.7.11.30" evidence="16"/>
<dbReference type="GO" id="GO:0043235">
    <property type="term" value="C:receptor complex"/>
    <property type="evidence" value="ECO:0007669"/>
    <property type="project" value="TreeGrafter"/>
</dbReference>
<keyword evidence="14 16" id="KW-0675">Receptor</keyword>
<dbReference type="AlphaFoldDB" id="A0A6G0TGD0"/>
<evidence type="ECO:0000259" key="18">
    <source>
        <dbReference type="PROSITE" id="PS50011"/>
    </source>
</evidence>
<evidence type="ECO:0000256" key="8">
    <source>
        <dbReference type="ARBA" id="ARBA00022741"/>
    </source>
</evidence>
<dbReference type="GO" id="GO:0006950">
    <property type="term" value="P:response to stress"/>
    <property type="evidence" value="ECO:0007669"/>
    <property type="project" value="UniProtKB-ARBA"/>
</dbReference>
<sequence>MAGYFVRNIISSAWCTCVATLLLGRPAVFVPPREEEEEGSFERKDVRSRVRATAAVRPVPRRLARVERDSDARKQIVVRTVETQEERERERDREIHGLTCYCEHQCPDGQTNGTCVTSRYSQCFSAVHEEVNEETGEYEPIVSYGCLAAGEQGFLQCKGGNSLYGLAIQCCNSDMCNKDIRPMYIPHSTTTVPPKVHINSVPYIAFMLSMIICLLVSAIIIGWIYLRYRRREKNRLYALASTDSYISGNSNLLQTLIGHSSGSGSGIPLLVQRTIAKQIRIERQIGEGRFGKVCLANWRGEHVAVKIFTTINDQSWLRETEIYQTVLLRHENILGFIAADLKVSAGGAQMMLITEYHKRGSLHDFLKENTIDTAQLVVMARSIASGLAHLHEPINGTHGKPCIAHRDIKSRNILVKTDGECCIADFALAVRYDSRRNEIDIAPNSRVGTRRYMAPEVVNDTIDVTSFSAFKSADMYSTSLVFWELRSRQSWPIGGSPMLQADEYMLPYANLVGSDPSVEDMRLVLIVQGARPDIPIRWKCDNRLRVISEIIQECWHQNPNVRLPALRVMKTLRKLEDSETLENGIHHV</sequence>
<keyword evidence="6 16" id="KW-0479">Metal-binding</keyword>
<dbReference type="InterPro" id="IPR000472">
    <property type="entry name" value="Activin_recp"/>
</dbReference>
<feature type="chain" id="PRO_5026055514" description="Serine/threonine-protein kinase receptor" evidence="17">
    <location>
        <begin position="25"/>
        <end position="588"/>
    </location>
</feature>
<proteinExistence type="inferred from homology"/>
<organism evidence="20 21">
    <name type="scientific">Aphis glycines</name>
    <name type="common">Soybean aphid</name>
    <dbReference type="NCBI Taxonomy" id="307491"/>
    <lineage>
        <taxon>Eukaryota</taxon>
        <taxon>Metazoa</taxon>
        <taxon>Ecdysozoa</taxon>
        <taxon>Arthropoda</taxon>
        <taxon>Hexapoda</taxon>
        <taxon>Insecta</taxon>
        <taxon>Pterygota</taxon>
        <taxon>Neoptera</taxon>
        <taxon>Paraneoptera</taxon>
        <taxon>Hemiptera</taxon>
        <taxon>Sternorrhyncha</taxon>
        <taxon>Aphidomorpha</taxon>
        <taxon>Aphidoidea</taxon>
        <taxon>Aphididae</taxon>
        <taxon>Aphidini</taxon>
        <taxon>Aphis</taxon>
        <taxon>Aphis</taxon>
    </lineage>
</organism>
<dbReference type="GO" id="GO:0071363">
    <property type="term" value="P:cellular response to growth factor stimulus"/>
    <property type="evidence" value="ECO:0007669"/>
    <property type="project" value="TreeGrafter"/>
</dbReference>
<feature type="transmembrane region" description="Helical" evidence="16">
    <location>
        <begin position="203"/>
        <end position="226"/>
    </location>
</feature>
<keyword evidence="5 16" id="KW-0812">Transmembrane</keyword>
<accession>A0A6G0TGD0</accession>
<dbReference type="Gene3D" id="1.10.510.10">
    <property type="entry name" value="Transferase(Phosphotransferase) domain 1"/>
    <property type="match status" value="1"/>
</dbReference>
<feature type="domain" description="GS" evidence="19">
    <location>
        <begin position="244"/>
        <end position="278"/>
    </location>
</feature>
<dbReference type="GO" id="GO:0005886">
    <property type="term" value="C:plasma membrane"/>
    <property type="evidence" value="ECO:0007669"/>
    <property type="project" value="TreeGrafter"/>
</dbReference>
<evidence type="ECO:0000256" key="10">
    <source>
        <dbReference type="ARBA" id="ARBA00022840"/>
    </source>
</evidence>
<evidence type="ECO:0000256" key="4">
    <source>
        <dbReference type="ARBA" id="ARBA00022679"/>
    </source>
</evidence>
<evidence type="ECO:0000256" key="3">
    <source>
        <dbReference type="ARBA" id="ARBA00022527"/>
    </source>
</evidence>
<keyword evidence="16" id="KW-0464">Manganese</keyword>
<evidence type="ECO:0000256" key="5">
    <source>
        <dbReference type="ARBA" id="ARBA00022692"/>
    </source>
</evidence>
<protein>
    <recommendedName>
        <fullName evidence="16">Serine/threonine-protein kinase receptor</fullName>
        <ecNumber evidence="16">2.7.11.30</ecNumber>
    </recommendedName>
</protein>
<dbReference type="Gene3D" id="3.30.200.20">
    <property type="entry name" value="Phosphorylase Kinase, domain 1"/>
    <property type="match status" value="1"/>
</dbReference>
<name>A0A6G0TGD0_APHGL</name>
<comment type="cofactor">
    <cofactor evidence="16">
        <name>Mg(2+)</name>
        <dbReference type="ChEBI" id="CHEBI:18420"/>
    </cofactor>
    <cofactor evidence="16">
        <name>Mn(2+)</name>
        <dbReference type="ChEBI" id="CHEBI:29035"/>
    </cofactor>
</comment>
<comment type="caution">
    <text evidence="20">The sequence shown here is derived from an EMBL/GenBank/DDBJ whole genome shotgun (WGS) entry which is preliminary data.</text>
</comment>
<dbReference type="GO" id="GO:0046872">
    <property type="term" value="F:metal ion binding"/>
    <property type="evidence" value="ECO:0007669"/>
    <property type="project" value="UniProtKB-KW"/>
</dbReference>
<dbReference type="FunFam" id="2.10.60.10:FF:000021">
    <property type="entry name" value="Receptor protein serine/threonine kinase"/>
    <property type="match status" value="1"/>
</dbReference>
<feature type="domain" description="Protein kinase" evidence="18">
    <location>
        <begin position="279"/>
        <end position="581"/>
    </location>
</feature>
<dbReference type="SUPFAM" id="SSF57302">
    <property type="entry name" value="Snake toxin-like"/>
    <property type="match status" value="1"/>
</dbReference>
<evidence type="ECO:0000259" key="19">
    <source>
        <dbReference type="PROSITE" id="PS51256"/>
    </source>
</evidence>
<evidence type="ECO:0000256" key="11">
    <source>
        <dbReference type="ARBA" id="ARBA00022842"/>
    </source>
</evidence>
<keyword evidence="12 16" id="KW-1133">Transmembrane helix</keyword>
<dbReference type="Pfam" id="PF01064">
    <property type="entry name" value="Activin_recp"/>
    <property type="match status" value="1"/>
</dbReference>
<keyword evidence="3 16" id="KW-0723">Serine/threonine-protein kinase</keyword>
<evidence type="ECO:0000313" key="21">
    <source>
        <dbReference type="Proteomes" id="UP000475862"/>
    </source>
</evidence>
<dbReference type="PANTHER" id="PTHR23255">
    <property type="entry name" value="TRANSFORMING GROWTH FACTOR-BETA RECEPTOR TYPE I AND II"/>
    <property type="match status" value="1"/>
</dbReference>
<keyword evidence="13 16" id="KW-0472">Membrane</keyword>
<dbReference type="InterPro" id="IPR003605">
    <property type="entry name" value="GS_dom"/>
</dbReference>
<dbReference type="OrthoDB" id="69842at2759"/>
<dbReference type="Pfam" id="PF07714">
    <property type="entry name" value="PK_Tyr_Ser-Thr"/>
    <property type="match status" value="1"/>
</dbReference>
<comment type="subcellular location">
    <subcellularLocation>
        <location evidence="1 16">Membrane</location>
        <topology evidence="1 16">Single-pass type I membrane protein</topology>
    </subcellularLocation>
</comment>
<keyword evidence="8 15" id="KW-0547">Nucleotide-binding</keyword>
<dbReference type="GO" id="GO:0004675">
    <property type="term" value="F:transmembrane receptor protein serine/threonine kinase activity"/>
    <property type="evidence" value="ECO:0007669"/>
    <property type="project" value="UniProtKB-EC"/>
</dbReference>
<dbReference type="InterPro" id="IPR045860">
    <property type="entry name" value="Snake_toxin-like_sf"/>
</dbReference>
<dbReference type="InterPro" id="IPR017441">
    <property type="entry name" value="Protein_kinase_ATP_BS"/>
</dbReference>
<dbReference type="InterPro" id="IPR000333">
    <property type="entry name" value="TGFB_receptor"/>
</dbReference>
<dbReference type="PROSITE" id="PS00107">
    <property type="entry name" value="PROTEIN_KINASE_ATP"/>
    <property type="match status" value="1"/>
</dbReference>
<dbReference type="PANTHER" id="PTHR23255:SF106">
    <property type="entry name" value="RECEPTOR PROTEIN SERINE_THREONINE KINASE"/>
    <property type="match status" value="1"/>
</dbReference>
<evidence type="ECO:0000313" key="20">
    <source>
        <dbReference type="EMBL" id="KAE9531447.1"/>
    </source>
</evidence>
<keyword evidence="11 16" id="KW-0460">Magnesium</keyword>
<evidence type="ECO:0000256" key="1">
    <source>
        <dbReference type="ARBA" id="ARBA00004479"/>
    </source>
</evidence>
<dbReference type="FunFam" id="1.10.510.10:FF:000304">
    <property type="entry name" value="Receptor protein serine/threonine kinase"/>
    <property type="match status" value="1"/>
</dbReference>
<gene>
    <name evidence="20" type="ORF">AGLY_010653</name>
</gene>
<keyword evidence="10 15" id="KW-0067">ATP-binding</keyword>
<evidence type="ECO:0000256" key="13">
    <source>
        <dbReference type="ARBA" id="ARBA00023136"/>
    </source>
</evidence>
<comment type="similarity">
    <text evidence="2 16">Belongs to the protein kinase superfamily. TKL Ser/Thr protein kinase family. TGFB receptor subfamily.</text>
</comment>
<dbReference type="SUPFAM" id="SSF56112">
    <property type="entry name" value="Protein kinase-like (PK-like)"/>
    <property type="match status" value="1"/>
</dbReference>
<dbReference type="PROSITE" id="PS50011">
    <property type="entry name" value="PROTEIN_KINASE_DOM"/>
    <property type="match status" value="1"/>
</dbReference>
<dbReference type="SMART" id="SM00467">
    <property type="entry name" value="GS"/>
    <property type="match status" value="1"/>
</dbReference>
<reference evidence="20 21" key="1">
    <citation type="submission" date="2019-08" db="EMBL/GenBank/DDBJ databases">
        <title>The genome of the soybean aphid Biotype 1, its phylome, world population structure and adaptation to the North American continent.</title>
        <authorList>
            <person name="Giordano R."/>
            <person name="Donthu R.K."/>
            <person name="Hernandez A.G."/>
            <person name="Wright C.L."/>
            <person name="Zimin A.V."/>
        </authorList>
    </citation>
    <scope>NUCLEOTIDE SEQUENCE [LARGE SCALE GENOMIC DNA]</scope>
    <source>
        <tissue evidence="20">Whole aphids</tissue>
    </source>
</reference>
<keyword evidence="4 16" id="KW-0808">Transferase</keyword>
<keyword evidence="9 16" id="KW-0418">Kinase</keyword>
<evidence type="ECO:0000256" key="15">
    <source>
        <dbReference type="PROSITE-ProRule" id="PRU10141"/>
    </source>
</evidence>
<dbReference type="Gene3D" id="2.10.60.10">
    <property type="entry name" value="CD59"/>
    <property type="match status" value="1"/>
</dbReference>
<dbReference type="Pfam" id="PF08515">
    <property type="entry name" value="TGF_beta_GS"/>
    <property type="match status" value="1"/>
</dbReference>
<dbReference type="PROSITE" id="PS00108">
    <property type="entry name" value="PROTEIN_KINASE_ST"/>
    <property type="match status" value="1"/>
</dbReference>
<evidence type="ECO:0000256" key="9">
    <source>
        <dbReference type="ARBA" id="ARBA00022777"/>
    </source>
</evidence>
<dbReference type="CDD" id="cd23532">
    <property type="entry name" value="TFP_LU_ECD_BMPR1"/>
    <property type="match status" value="1"/>
</dbReference>
<evidence type="ECO:0000256" key="6">
    <source>
        <dbReference type="ARBA" id="ARBA00022723"/>
    </source>
</evidence>
<dbReference type="GO" id="GO:0005524">
    <property type="term" value="F:ATP binding"/>
    <property type="evidence" value="ECO:0007669"/>
    <property type="project" value="UniProtKB-UniRule"/>
</dbReference>
<keyword evidence="7 17" id="KW-0732">Signal</keyword>
<dbReference type="InterPro" id="IPR008271">
    <property type="entry name" value="Ser/Thr_kinase_AS"/>
</dbReference>
<keyword evidence="21" id="KW-1185">Reference proteome</keyword>
<evidence type="ECO:0000256" key="16">
    <source>
        <dbReference type="RuleBase" id="RU361271"/>
    </source>
</evidence>
<dbReference type="InterPro" id="IPR011009">
    <property type="entry name" value="Kinase-like_dom_sf"/>
</dbReference>
<dbReference type="PRINTS" id="PR00653">
    <property type="entry name" value="ACTIVIN2R"/>
</dbReference>
<evidence type="ECO:0000256" key="2">
    <source>
        <dbReference type="ARBA" id="ARBA00009605"/>
    </source>
</evidence>
<dbReference type="PROSITE" id="PS51256">
    <property type="entry name" value="GS"/>
    <property type="match status" value="1"/>
</dbReference>
<comment type="catalytic activity">
    <reaction evidence="16">
        <text>L-threonyl-[receptor-protein] + ATP = O-phospho-L-threonyl-[receptor-protein] + ADP + H(+)</text>
        <dbReference type="Rhea" id="RHEA:44880"/>
        <dbReference type="Rhea" id="RHEA-COMP:11024"/>
        <dbReference type="Rhea" id="RHEA-COMP:11025"/>
        <dbReference type="ChEBI" id="CHEBI:15378"/>
        <dbReference type="ChEBI" id="CHEBI:30013"/>
        <dbReference type="ChEBI" id="CHEBI:30616"/>
        <dbReference type="ChEBI" id="CHEBI:61977"/>
        <dbReference type="ChEBI" id="CHEBI:456216"/>
        <dbReference type="EC" id="2.7.11.30"/>
    </reaction>
</comment>
<dbReference type="EMBL" id="VYZN01000041">
    <property type="protein sequence ID" value="KAE9531447.1"/>
    <property type="molecule type" value="Genomic_DNA"/>
</dbReference>
<dbReference type="Proteomes" id="UP000475862">
    <property type="component" value="Unassembled WGS sequence"/>
</dbReference>
<dbReference type="SMART" id="SM00220">
    <property type="entry name" value="S_TKc"/>
    <property type="match status" value="1"/>
</dbReference>